<protein>
    <submittedName>
        <fullName evidence="4">Fucose-1-phosphate guanylyltransferase</fullName>
    </submittedName>
</protein>
<dbReference type="PIRSF" id="PIRSF036640">
    <property type="entry name" value="FPGT"/>
    <property type="match status" value="1"/>
</dbReference>
<evidence type="ECO:0000313" key="4">
    <source>
        <dbReference type="Ensembl" id="ENSPKIP00000036768.1"/>
    </source>
</evidence>
<dbReference type="Proteomes" id="UP000261540">
    <property type="component" value="Unplaced"/>
</dbReference>
<dbReference type="Ensembl" id="ENSPKIT00000017721.1">
    <property type="protein sequence ID" value="ENSPKIP00000036768.1"/>
    <property type="gene ID" value="ENSPKIG00000015211.1"/>
</dbReference>
<dbReference type="Gene3D" id="2.160.10.10">
    <property type="entry name" value="Hexapeptide repeat proteins"/>
    <property type="match status" value="1"/>
</dbReference>
<dbReference type="PANTHER" id="PTHR15045">
    <property type="entry name" value="FUCOSE-1-PHOSPHATE GUANYLYLTRANSFERASE"/>
    <property type="match status" value="1"/>
</dbReference>
<keyword evidence="1" id="KW-0808">Transferase</keyword>
<dbReference type="GO" id="GO:0016772">
    <property type="term" value="F:transferase activity, transferring phosphorus-containing groups"/>
    <property type="evidence" value="ECO:0007669"/>
    <property type="project" value="InterPro"/>
</dbReference>
<keyword evidence="5" id="KW-1185">Reference proteome</keyword>
<accession>A0A3B3T2S2</accession>
<dbReference type="InterPro" id="IPR012887">
    <property type="entry name" value="GDP_fucose_pyrophosphorylase"/>
</dbReference>
<feature type="domain" description="GDP-fucose pyrophosphorylase" evidence="3">
    <location>
        <begin position="82"/>
        <end position="496"/>
    </location>
</feature>
<reference evidence="4" key="2">
    <citation type="submission" date="2025-09" db="UniProtKB">
        <authorList>
            <consortium name="Ensembl"/>
        </authorList>
    </citation>
    <scope>IDENTIFICATION</scope>
</reference>
<dbReference type="GeneTree" id="ENSGT00780000122095"/>
<evidence type="ECO:0000313" key="5">
    <source>
        <dbReference type="Proteomes" id="UP000261540"/>
    </source>
</evidence>
<dbReference type="GO" id="GO:0000166">
    <property type="term" value="F:nucleotide binding"/>
    <property type="evidence" value="ECO:0007669"/>
    <property type="project" value="UniProtKB-KW"/>
</dbReference>
<dbReference type="PANTHER" id="PTHR15045:SF1">
    <property type="entry name" value="FUCOSE-1-PHOSPHATE GUANYLYLTRANSFERASE"/>
    <property type="match status" value="1"/>
</dbReference>
<sequence length="562" mass="62956">MRTSDYRGHEVRTGEFWDIVVVTAIDEDQKLAYELQLSEKLRRRELPLGIHYHVFADPPGYKIGNGGSTLYVLENLEDKYGESLSKFKIMIIHAGGLSQRLPNASALGKIFTALPLGDPVYQMLELKLSMYIDFPIDMKPGVLVTCADDIELYNIASTEKIVFDKPGFTALAHPSPLSIGTTHGVFVLDPREESGTSQMEYRSCYRFLHKPSIEKMYENGAVCKGTAMNVTNSDFVYTDSTYYIDYATVQCLLLLLKDIRPIICEIDAYGDFLQALGPGATIAYTQNSSNVTTEESSLLKVRQIIFQWLQGKALNVIVLNNSKFYHIGTTGEYLFHLTQDDNFRSELNLVSSAFSTCPSVVPGSCIIHSVLHPSCSVGPGTVIEYSRLGANVTIGEGAIISGCDVSSDLHVPSGVFMHSLSVKVRGTTSYVTVAFAIEDNMKQCVTSLTEIDKLQLFGNSLEKCLHHWSLRVEDLKFSGDMGKFGLWNASIFPQCSDLRRSFTLSSQMICSLYGKSTFRFPKDIRLLSIQEVLQYKNLEEMLKFRQHLYEEIQENKNVHLNI</sequence>
<dbReference type="Pfam" id="PF07959">
    <property type="entry name" value="Fucose_pyrophosphorylase"/>
    <property type="match status" value="1"/>
</dbReference>
<dbReference type="InterPro" id="IPR011004">
    <property type="entry name" value="Trimer_LpxA-like_sf"/>
</dbReference>
<organism evidence="4 5">
    <name type="scientific">Paramormyrops kingsleyae</name>
    <dbReference type="NCBI Taxonomy" id="1676925"/>
    <lineage>
        <taxon>Eukaryota</taxon>
        <taxon>Metazoa</taxon>
        <taxon>Chordata</taxon>
        <taxon>Craniata</taxon>
        <taxon>Vertebrata</taxon>
        <taxon>Euteleostomi</taxon>
        <taxon>Actinopterygii</taxon>
        <taxon>Neopterygii</taxon>
        <taxon>Teleostei</taxon>
        <taxon>Osteoglossocephala</taxon>
        <taxon>Osteoglossomorpha</taxon>
        <taxon>Osteoglossiformes</taxon>
        <taxon>Mormyridae</taxon>
        <taxon>Paramormyrops</taxon>
    </lineage>
</organism>
<reference evidence="4" key="1">
    <citation type="submission" date="2025-08" db="UniProtKB">
        <authorList>
            <consortium name="Ensembl"/>
        </authorList>
    </citation>
    <scope>IDENTIFICATION</scope>
</reference>
<evidence type="ECO:0000256" key="1">
    <source>
        <dbReference type="ARBA" id="ARBA00022679"/>
    </source>
</evidence>
<dbReference type="InterPro" id="IPR012120">
    <property type="entry name" value="Fucose-1-phosphate_GuaTrfase"/>
</dbReference>
<dbReference type="SUPFAM" id="SSF51161">
    <property type="entry name" value="Trimeric LpxA-like enzymes"/>
    <property type="match status" value="1"/>
</dbReference>
<dbReference type="AlphaFoldDB" id="A0A3B3T2S2"/>
<name>A0A3B3T2S2_9TELE</name>
<keyword evidence="2" id="KW-0547">Nucleotide-binding</keyword>
<dbReference type="GO" id="GO:0042350">
    <property type="term" value="P:GDP-L-fucose biosynthetic process"/>
    <property type="evidence" value="ECO:0007669"/>
    <property type="project" value="UniProtKB-ARBA"/>
</dbReference>
<evidence type="ECO:0000259" key="3">
    <source>
        <dbReference type="Pfam" id="PF07959"/>
    </source>
</evidence>
<evidence type="ECO:0000256" key="2">
    <source>
        <dbReference type="ARBA" id="ARBA00022741"/>
    </source>
</evidence>
<proteinExistence type="predicted"/>